<name>A0A917Q5R9_9HYPH</name>
<gene>
    <name evidence="5" type="primary">trxB2</name>
    <name evidence="5" type="ORF">GCM10011322_12440</name>
</gene>
<comment type="caution">
    <text evidence="5">The sequence shown here is derived from an EMBL/GenBank/DDBJ whole genome shotgun (WGS) entry which is preliminary data.</text>
</comment>
<reference evidence="5 6" key="1">
    <citation type="journal article" date="2014" name="Int. J. Syst. Evol. Microbiol.">
        <title>Complete genome sequence of Corynebacterium casei LMG S-19264T (=DSM 44701T), isolated from a smear-ripened cheese.</title>
        <authorList>
            <consortium name="US DOE Joint Genome Institute (JGI-PGF)"/>
            <person name="Walter F."/>
            <person name="Albersmeier A."/>
            <person name="Kalinowski J."/>
            <person name="Ruckert C."/>
        </authorList>
    </citation>
    <scope>NUCLEOTIDE SEQUENCE [LARGE SCALE GENOMIC DNA]</scope>
    <source>
        <strain evidence="5 6">CGMCC 1.9161</strain>
    </source>
</reference>
<dbReference type="GO" id="GO:0016491">
    <property type="term" value="F:oxidoreductase activity"/>
    <property type="evidence" value="ECO:0007669"/>
    <property type="project" value="UniProtKB-KW"/>
</dbReference>
<dbReference type="PANTHER" id="PTHR48105">
    <property type="entry name" value="THIOREDOXIN REDUCTASE 1-RELATED-RELATED"/>
    <property type="match status" value="1"/>
</dbReference>
<keyword evidence="6" id="KW-1185">Reference proteome</keyword>
<evidence type="ECO:0000259" key="4">
    <source>
        <dbReference type="Pfam" id="PF07992"/>
    </source>
</evidence>
<keyword evidence="3" id="KW-0560">Oxidoreductase</keyword>
<dbReference type="Proteomes" id="UP000600449">
    <property type="component" value="Unassembled WGS sequence"/>
</dbReference>
<dbReference type="Pfam" id="PF07992">
    <property type="entry name" value="Pyr_redox_2"/>
    <property type="match status" value="1"/>
</dbReference>
<keyword evidence="2" id="KW-0285">Flavoprotein</keyword>
<sequence>MANLAETMLDCAIVGGGIGGLTAAIYLARFRRNVAILDGADSRARWIPRSRNHPAFPGGVTGDELLSRLREQLAGYGAQPIQDRVETVVREEDGAFRLTRASGAITRARTLVLATGVSDIEPPIADAFEAVKAGLVRHCPICDAYEMIDKSLAVIGRGTHCLGEALFLRSYTPHIVALTNGVKLACGADGHARMEAAGIRLVETPVSDIRRDVDESGVVLTLEDGERIRVDALYSAMGMRPHSELARDLGIPLADDGRIPADPHQRTAADGVWAVGDVVTGLNQLGVAMAQGEIAATDVHNRLRRAEGRAS</sequence>
<proteinExistence type="predicted"/>
<evidence type="ECO:0000313" key="6">
    <source>
        <dbReference type="Proteomes" id="UP000600449"/>
    </source>
</evidence>
<organism evidence="5 6">
    <name type="scientific">Salinarimonas ramus</name>
    <dbReference type="NCBI Taxonomy" id="690164"/>
    <lineage>
        <taxon>Bacteria</taxon>
        <taxon>Pseudomonadati</taxon>
        <taxon>Pseudomonadota</taxon>
        <taxon>Alphaproteobacteria</taxon>
        <taxon>Hyphomicrobiales</taxon>
        <taxon>Salinarimonadaceae</taxon>
        <taxon>Salinarimonas</taxon>
    </lineage>
</organism>
<dbReference type="Gene3D" id="3.50.50.60">
    <property type="entry name" value="FAD/NAD(P)-binding domain"/>
    <property type="match status" value="2"/>
</dbReference>
<evidence type="ECO:0000313" key="5">
    <source>
        <dbReference type="EMBL" id="GGK27414.1"/>
    </source>
</evidence>
<dbReference type="InterPro" id="IPR050097">
    <property type="entry name" value="Ferredoxin-NADP_redctase_2"/>
</dbReference>
<dbReference type="PRINTS" id="PR00368">
    <property type="entry name" value="FADPNR"/>
</dbReference>
<evidence type="ECO:0000256" key="1">
    <source>
        <dbReference type="ARBA" id="ARBA00018719"/>
    </source>
</evidence>
<dbReference type="EMBL" id="BMMF01000003">
    <property type="protein sequence ID" value="GGK27414.1"/>
    <property type="molecule type" value="Genomic_DNA"/>
</dbReference>
<dbReference type="RefSeq" id="WP_188910731.1">
    <property type="nucleotide sequence ID" value="NZ_BMMF01000003.1"/>
</dbReference>
<feature type="domain" description="FAD/NAD(P)-binding" evidence="4">
    <location>
        <begin position="10"/>
        <end position="292"/>
    </location>
</feature>
<dbReference type="InterPro" id="IPR023753">
    <property type="entry name" value="FAD/NAD-binding_dom"/>
</dbReference>
<dbReference type="PRINTS" id="PR00469">
    <property type="entry name" value="PNDRDTASEII"/>
</dbReference>
<accession>A0A917Q5R9</accession>
<dbReference type="InterPro" id="IPR036188">
    <property type="entry name" value="FAD/NAD-bd_sf"/>
</dbReference>
<evidence type="ECO:0000256" key="3">
    <source>
        <dbReference type="ARBA" id="ARBA00023002"/>
    </source>
</evidence>
<dbReference type="AlphaFoldDB" id="A0A917Q5R9"/>
<evidence type="ECO:0000256" key="2">
    <source>
        <dbReference type="ARBA" id="ARBA00022630"/>
    </source>
</evidence>
<dbReference type="SUPFAM" id="SSF51905">
    <property type="entry name" value="FAD/NAD(P)-binding domain"/>
    <property type="match status" value="1"/>
</dbReference>
<protein>
    <recommendedName>
        <fullName evidence="1">Thioredoxin reductase</fullName>
    </recommendedName>
</protein>